<evidence type="ECO:0000313" key="2">
    <source>
        <dbReference type="EMBL" id="EEN53041.1"/>
    </source>
</evidence>
<feature type="region of interest" description="Disordered" evidence="1">
    <location>
        <begin position="31"/>
        <end position="102"/>
    </location>
</feature>
<evidence type="ECO:0000256" key="1">
    <source>
        <dbReference type="SAM" id="MobiDB-lite"/>
    </source>
</evidence>
<sequence>MWAPIICLEWLSGPARKTYTSDCWPFSGLFQSAPNRPAAPGKGGWEERPTPPRGDAQKVGNPPTEPTDDYRQGDQRGPGLDGPADYGGRGPRFDGPADYEKSHHPQTIAVVVSGIVTNVDSRNMSSTDGHSRNISKFGHEEMLHVTCHVDTVRGETHRHVFTTPVSSTPDGTQCTENVIPVTTKVTTILTTEVPLNQTIPVTKPVTERPVKEQSTCTCNARLIYSITVSAVVGVENIALLLAFIYIMIKLRSCSRSGDPPPPAVASVSRWMLGGAGGRVVSDTAPGAATQTAAGDEPQYSEIPDAYYTQHYNTRPWVEHPYWEIPDEYYNNENRRRLSYPLTLRVPGQGDGDDAVPFYAAVAEVALPPSTRLGGKHPSYSTVPRTRSVPQIHAQQRKARIRSYGAPVASRYRVRDMAAIGRYGRTRGPLMSRAGLYNNPSANRTIH</sequence>
<dbReference type="InParanoid" id="C3Z302"/>
<protein>
    <submittedName>
        <fullName evidence="2">Uncharacterized protein</fullName>
    </submittedName>
</protein>
<organism>
    <name type="scientific">Branchiostoma floridae</name>
    <name type="common">Florida lancelet</name>
    <name type="synonym">Amphioxus</name>
    <dbReference type="NCBI Taxonomy" id="7739"/>
    <lineage>
        <taxon>Eukaryota</taxon>
        <taxon>Metazoa</taxon>
        <taxon>Chordata</taxon>
        <taxon>Cephalochordata</taxon>
        <taxon>Leptocardii</taxon>
        <taxon>Amphioxiformes</taxon>
        <taxon>Branchiostomatidae</taxon>
        <taxon>Branchiostoma</taxon>
    </lineage>
</organism>
<accession>C3Z302</accession>
<dbReference type="EMBL" id="GG666575">
    <property type="protein sequence ID" value="EEN53041.1"/>
    <property type="molecule type" value="Genomic_DNA"/>
</dbReference>
<gene>
    <name evidence="2" type="ORF">BRAFLDRAFT_96179</name>
</gene>
<dbReference type="AlphaFoldDB" id="C3Z302"/>
<proteinExistence type="predicted"/>
<reference evidence="2" key="1">
    <citation type="journal article" date="2008" name="Nature">
        <title>The amphioxus genome and the evolution of the chordate karyotype.</title>
        <authorList>
            <consortium name="US DOE Joint Genome Institute (JGI-PGF)"/>
            <person name="Putnam N.H."/>
            <person name="Butts T."/>
            <person name="Ferrier D.E.K."/>
            <person name="Furlong R.F."/>
            <person name="Hellsten U."/>
            <person name="Kawashima T."/>
            <person name="Robinson-Rechavi M."/>
            <person name="Shoguchi E."/>
            <person name="Terry A."/>
            <person name="Yu J.-K."/>
            <person name="Benito-Gutierrez E.L."/>
            <person name="Dubchak I."/>
            <person name="Garcia-Fernandez J."/>
            <person name="Gibson-Brown J.J."/>
            <person name="Grigoriev I.V."/>
            <person name="Horton A.C."/>
            <person name="de Jong P.J."/>
            <person name="Jurka J."/>
            <person name="Kapitonov V.V."/>
            <person name="Kohara Y."/>
            <person name="Kuroki Y."/>
            <person name="Lindquist E."/>
            <person name="Lucas S."/>
            <person name="Osoegawa K."/>
            <person name="Pennacchio L.A."/>
            <person name="Salamov A.A."/>
            <person name="Satou Y."/>
            <person name="Sauka-Spengler T."/>
            <person name="Schmutz J."/>
            <person name="Shin-I T."/>
            <person name="Toyoda A."/>
            <person name="Bronner-Fraser M."/>
            <person name="Fujiyama A."/>
            <person name="Holland L.Z."/>
            <person name="Holland P.W.H."/>
            <person name="Satoh N."/>
            <person name="Rokhsar D.S."/>
        </authorList>
    </citation>
    <scope>NUCLEOTIDE SEQUENCE [LARGE SCALE GENOMIC DNA]</scope>
    <source>
        <strain evidence="2">S238N-H82</strain>
        <tissue evidence="2">Testes</tissue>
    </source>
</reference>
<name>C3Z302_BRAFL</name>